<dbReference type="SUPFAM" id="SSF50249">
    <property type="entry name" value="Nucleic acid-binding proteins"/>
    <property type="match status" value="1"/>
</dbReference>
<organism evidence="2 3">
    <name type="scientific">Ligilactobacillus salivarius</name>
    <dbReference type="NCBI Taxonomy" id="1624"/>
    <lineage>
        <taxon>Bacteria</taxon>
        <taxon>Bacillati</taxon>
        <taxon>Bacillota</taxon>
        <taxon>Bacilli</taxon>
        <taxon>Lactobacillales</taxon>
        <taxon>Lactobacillaceae</taxon>
        <taxon>Ligilactobacillus</taxon>
    </lineage>
</organism>
<dbReference type="Gene3D" id="2.40.50.140">
    <property type="entry name" value="Nucleic acid-binding proteins"/>
    <property type="match status" value="1"/>
</dbReference>
<feature type="domain" description="OB" evidence="1">
    <location>
        <begin position="17"/>
        <end position="76"/>
    </location>
</feature>
<comment type="caution">
    <text evidence="2">The sequence shown here is derived from an EMBL/GenBank/DDBJ whole genome shotgun (WGS) entry which is preliminary data.</text>
</comment>
<name>A0A7X2MHE2_9LACO</name>
<accession>A0A7X2MHE2</accession>
<dbReference type="AlphaFoldDB" id="A0A7X2MHE2"/>
<dbReference type="Pfam" id="PF01336">
    <property type="entry name" value="tRNA_anti-codon"/>
    <property type="match status" value="1"/>
</dbReference>
<dbReference type="InterPro" id="IPR012340">
    <property type="entry name" value="NA-bd_OB-fold"/>
</dbReference>
<gene>
    <name evidence="2" type="ORF">GKC33_12510</name>
</gene>
<proteinExistence type="predicted"/>
<evidence type="ECO:0000313" key="2">
    <source>
        <dbReference type="EMBL" id="MSE09466.1"/>
    </source>
</evidence>
<evidence type="ECO:0000313" key="3">
    <source>
        <dbReference type="Proteomes" id="UP000467635"/>
    </source>
</evidence>
<dbReference type="GO" id="GO:0003676">
    <property type="term" value="F:nucleic acid binding"/>
    <property type="evidence" value="ECO:0007669"/>
    <property type="project" value="InterPro"/>
</dbReference>
<keyword evidence="2" id="KW-0436">Ligase</keyword>
<sequence length="77" mass="8559">MKTISIIDAKHHVNEKVKIGVWLTNKRSSGKIAFLQLRDGSAYFQGVVVKNAVSEETFALAKEVKQETSLYVTGVIH</sequence>
<evidence type="ECO:0000259" key="1">
    <source>
        <dbReference type="Pfam" id="PF01336"/>
    </source>
</evidence>
<reference evidence="2 3" key="1">
    <citation type="submission" date="2019-11" db="EMBL/GenBank/DDBJ databases">
        <title>Draft Genome Sequence of Plant Growth-Promoting Rhizosphere-Associated Bacteria.</title>
        <authorList>
            <person name="Vasilyev I.Y."/>
            <person name="Radchenko V."/>
            <person name="Ilnitskaya E.V."/>
        </authorList>
    </citation>
    <scope>NUCLEOTIDE SEQUENCE [LARGE SCALE GENOMIC DNA]</scope>
    <source>
        <strain evidence="2 3">VRA_01-1sq_f</strain>
    </source>
</reference>
<feature type="non-terminal residue" evidence="2">
    <location>
        <position position="77"/>
    </location>
</feature>
<dbReference type="InterPro" id="IPR004365">
    <property type="entry name" value="NA-bd_OB_tRNA"/>
</dbReference>
<dbReference type="EMBL" id="WKKX01000891">
    <property type="protein sequence ID" value="MSE09466.1"/>
    <property type="molecule type" value="Genomic_DNA"/>
</dbReference>
<dbReference type="Proteomes" id="UP000467635">
    <property type="component" value="Unassembled WGS sequence"/>
</dbReference>
<protein>
    <submittedName>
        <fullName evidence="2">Asparagine--tRNA ligase</fullName>
    </submittedName>
</protein>
<dbReference type="GO" id="GO:0016874">
    <property type="term" value="F:ligase activity"/>
    <property type="evidence" value="ECO:0007669"/>
    <property type="project" value="UniProtKB-KW"/>
</dbReference>